<dbReference type="EMBL" id="JAJIUN010000036">
    <property type="protein sequence ID" value="MCC8622138.1"/>
    <property type="molecule type" value="Genomic_DNA"/>
</dbReference>
<proteinExistence type="predicted"/>
<feature type="transmembrane region" description="Helical" evidence="1">
    <location>
        <begin position="58"/>
        <end position="76"/>
    </location>
</feature>
<protein>
    <submittedName>
        <fullName evidence="2">Uncharacterized protein</fullName>
    </submittedName>
</protein>
<evidence type="ECO:0000256" key="1">
    <source>
        <dbReference type="SAM" id="Phobius"/>
    </source>
</evidence>
<gene>
    <name evidence="2" type="ORF">LN473_09100</name>
</gene>
<sequence length="77" mass="8553">MQAAANDSEVAPGTPWVQAAEFRCGRTGIRNRDIWCALPDIRSAHQTHRLQRWATRSVLFTAAGALFALALVRLLLH</sequence>
<keyword evidence="1" id="KW-0472">Membrane</keyword>
<keyword evidence="3" id="KW-1185">Reference proteome</keyword>
<reference evidence="2" key="1">
    <citation type="submission" date="2021-11" db="EMBL/GenBank/DDBJ databases">
        <title>Genome resources and taxonomic validation of 89 Xanthomonas strains.</title>
        <authorList>
            <person name="Tambong J.T."/>
        </authorList>
    </citation>
    <scope>NUCLEOTIDE SEQUENCE</scope>
    <source>
        <strain evidence="2">Bv 5-4A</strain>
    </source>
</reference>
<comment type="caution">
    <text evidence="2">The sequence shown here is derived from an EMBL/GenBank/DDBJ whole genome shotgun (WGS) entry which is preliminary data.</text>
</comment>
<name>A0ABS8L8P8_9XANT</name>
<dbReference type="Proteomes" id="UP001430544">
    <property type="component" value="Unassembled WGS sequence"/>
</dbReference>
<organism evidence="2 3">
    <name type="scientific">Xanthomonas vesicatoria</name>
    <dbReference type="NCBI Taxonomy" id="56460"/>
    <lineage>
        <taxon>Bacteria</taxon>
        <taxon>Pseudomonadati</taxon>
        <taxon>Pseudomonadota</taxon>
        <taxon>Gammaproteobacteria</taxon>
        <taxon>Lysobacterales</taxon>
        <taxon>Lysobacteraceae</taxon>
        <taxon>Xanthomonas</taxon>
    </lineage>
</organism>
<evidence type="ECO:0000313" key="3">
    <source>
        <dbReference type="Proteomes" id="UP001430544"/>
    </source>
</evidence>
<accession>A0ABS8L8P8</accession>
<keyword evidence="1" id="KW-0812">Transmembrane</keyword>
<keyword evidence="1" id="KW-1133">Transmembrane helix</keyword>
<evidence type="ECO:0000313" key="2">
    <source>
        <dbReference type="EMBL" id="MCC8622138.1"/>
    </source>
</evidence>